<feature type="region of interest" description="Disordered" evidence="12">
    <location>
        <begin position="184"/>
        <end position="211"/>
    </location>
</feature>
<dbReference type="Pfam" id="PF08263">
    <property type="entry name" value="LRRNT_2"/>
    <property type="match status" value="2"/>
</dbReference>
<name>A0AAW2PEP3_SESRA</name>
<feature type="transmembrane region" description="Helical" evidence="13">
    <location>
        <begin position="216"/>
        <end position="239"/>
    </location>
</feature>
<evidence type="ECO:0000256" key="4">
    <source>
        <dbReference type="ARBA" id="ARBA00022729"/>
    </source>
</evidence>
<evidence type="ECO:0000256" key="8">
    <source>
        <dbReference type="ARBA" id="ARBA00022989"/>
    </source>
</evidence>
<feature type="transmembrane region" description="Helical" evidence="13">
    <location>
        <begin position="863"/>
        <end position="884"/>
    </location>
</feature>
<evidence type="ECO:0000256" key="5">
    <source>
        <dbReference type="ARBA" id="ARBA00022737"/>
    </source>
</evidence>
<reference evidence="15" key="1">
    <citation type="submission" date="2020-06" db="EMBL/GenBank/DDBJ databases">
        <authorList>
            <person name="Li T."/>
            <person name="Hu X."/>
            <person name="Zhang T."/>
            <person name="Song X."/>
            <person name="Zhang H."/>
            <person name="Dai N."/>
            <person name="Sheng W."/>
            <person name="Hou X."/>
            <person name="Wei L."/>
        </authorList>
    </citation>
    <scope>NUCLEOTIDE SEQUENCE</scope>
    <source>
        <strain evidence="15">G02</strain>
        <tissue evidence="15">Leaf</tissue>
    </source>
</reference>
<evidence type="ECO:0000256" key="10">
    <source>
        <dbReference type="ARBA" id="ARBA00023170"/>
    </source>
</evidence>
<dbReference type="FunFam" id="1.10.510.10:FF:000095">
    <property type="entry name" value="protein STRUBBELIG-RECEPTOR FAMILY 8"/>
    <property type="match status" value="1"/>
</dbReference>
<evidence type="ECO:0000256" key="11">
    <source>
        <dbReference type="ARBA" id="ARBA00023180"/>
    </source>
</evidence>
<protein>
    <submittedName>
        <fullName evidence="15">Pollen receptor-like kinase</fullName>
    </submittedName>
</protein>
<evidence type="ECO:0000256" key="7">
    <source>
        <dbReference type="ARBA" id="ARBA00022840"/>
    </source>
</evidence>
<keyword evidence="11" id="KW-0325">Glycoprotein</keyword>
<dbReference type="PANTHER" id="PTHR48007:SF64">
    <property type="entry name" value="POLLEN RECEPTOR-LIKE KINASE 1"/>
    <property type="match status" value="1"/>
</dbReference>
<dbReference type="Pfam" id="PF13855">
    <property type="entry name" value="LRR_8"/>
    <property type="match status" value="1"/>
</dbReference>
<keyword evidence="2" id="KW-0433">Leucine-rich repeat</keyword>
<dbReference type="Pfam" id="PF07714">
    <property type="entry name" value="PK_Tyr_Ser-Thr"/>
    <property type="match status" value="1"/>
</dbReference>
<dbReference type="Gene3D" id="1.10.510.10">
    <property type="entry name" value="Transferase(Phosphotransferase) domain 1"/>
    <property type="match status" value="2"/>
</dbReference>
<dbReference type="SUPFAM" id="SSF56112">
    <property type="entry name" value="Protein kinase-like (PK-like)"/>
    <property type="match status" value="2"/>
</dbReference>
<dbReference type="Pfam" id="PF00560">
    <property type="entry name" value="LRR_1"/>
    <property type="match status" value="2"/>
</dbReference>
<keyword evidence="10 15" id="KW-0675">Receptor</keyword>
<dbReference type="FunFam" id="3.30.200.20:FF:000125">
    <property type="entry name" value="Protein STRUBBELIG-RECEPTOR FAMILY 8"/>
    <property type="match status" value="1"/>
</dbReference>
<dbReference type="InterPro" id="IPR046959">
    <property type="entry name" value="PRK1-6/SRF4-like"/>
</dbReference>
<dbReference type="FunFam" id="3.80.10.10:FF:000062">
    <property type="entry name" value="protein STRUBBELIG-RECEPTOR FAMILY 3"/>
    <property type="match status" value="1"/>
</dbReference>
<evidence type="ECO:0000256" key="6">
    <source>
        <dbReference type="ARBA" id="ARBA00022741"/>
    </source>
</evidence>
<evidence type="ECO:0000256" key="1">
    <source>
        <dbReference type="ARBA" id="ARBA00004370"/>
    </source>
</evidence>
<feature type="domain" description="Protein kinase" evidence="14">
    <location>
        <begin position="966"/>
        <end position="1239"/>
    </location>
</feature>
<dbReference type="InterPro" id="IPR011009">
    <property type="entry name" value="Kinase-like_dom_sf"/>
</dbReference>
<evidence type="ECO:0000256" key="3">
    <source>
        <dbReference type="ARBA" id="ARBA00022692"/>
    </source>
</evidence>
<evidence type="ECO:0000259" key="14">
    <source>
        <dbReference type="PROSITE" id="PS50011"/>
    </source>
</evidence>
<sequence>MYTSMNSPSQLDGWTSSGGDPCGDSWKGISCSGSKVTEMYVYTLLLALLNAEFMVHMLHITYMIKLLRVHPQKLPTLPDLGYVWNGSNLSGLGLTGSIGYKLSDLKSVTRLDLSGNEFDGNVPYSISQMTDLKEMDLQNNKLNGQLSDMFGNLSKLTTMRLQDNQFKGSINVLAYLPVDELTGGNSWSSGPAPPPPPGVTSRSRHPKAEEAKKSGLSAAAIVGIVFGVLVALGLIIAIFSKRRSPPSSHFLEEDRFNQRRPFAPLSSGQLSNDLDAESRTDLREVRSPKASPLIQVKSVGTSSSIRLKHPPSDHPKSFNNNENTNLMNARTSSIHVAPYPLAELQAATGNFATGRLLGEGSIGRVYRAKYADGKVLAVKKIDPLHFRGQQGTEFAEIVSDIIKLNHPNICEVVGYCSEQGQSMLVYEYFRNGSLHEFLHLSDDFSKPLTWNTRVRIALGTARAIEYLHEVCSPSCVHMSITSSNILLDAELNPRLSDCGLAVLYQRRSCTGMHRSVLKGDVYSFGVVMLELMTGRMPFDSRKPKYEQSLVRWASPQLHDLDALAKMADPALHGLYPAKSLSGFADVIALCVQMVSKFETRYGMSVARTALISTPLPAYDTFSLCFCGAQLNNEAEALIKFKSSLINADPALADWKPSSPPCSKIGGGHWIGVLCTNNGNVYGLQLEKMGLKGRIDVDSLAPLPFLRTLSFMGNSFEGPMPDWKKIGALKALFLSNNQFSGEIPGDAFKAMTSLKKVYLANNKFTGHIPTSLESPKLIELRLENNQFTGTIPSISSDNLKLLNLSNNQLEGPIPAPLLKMDPSGFSGNKDLCGKPVGSECNSTPPDDAEPSDADKSKSPSTATIAIIVSSVVVGLFVLILLFVLLSRKNRSSQTPEFEGTVSDGNGGTDAAAAATTQVTSRATPTPIPTPTPTPTPPTTTRKSEQQSGKLSFVREDRAKFDLQDLMRASAEVLGSGNFGASYKAVLVDGDAVVVKRFKQMNSVGREDFHEHMRRLGRLSHPNLLPLVAYLYRKDEKLFVLDYVHNGSLAARLHSKHSVEKPGLNWPHRLKIIKGVTKGLVYLHNELPSLSVPHGHLKSSNVLLDKDLNPLLMDYTLAPVVNPNQVHQILVGYKSPEYAQHGRTSKKTDVWCLGILILEILSGKFLAQGSTADLTAWINAIVGEERAKVFDKEMEIRTESCRAEMEKLLQIGIACCQEDPEKRWDLEEAVHKIEQVQESSLD</sequence>
<feature type="compositionally biased region" description="Low complexity" evidence="12">
    <location>
        <begin position="907"/>
        <end position="923"/>
    </location>
</feature>
<feature type="region of interest" description="Disordered" evidence="12">
    <location>
        <begin position="827"/>
        <end position="857"/>
    </location>
</feature>
<dbReference type="InterPro" id="IPR001611">
    <property type="entry name" value="Leu-rich_rpt"/>
</dbReference>
<keyword evidence="3 13" id="KW-0812">Transmembrane</keyword>
<dbReference type="FunFam" id="3.30.200.20:FF:000307">
    <property type="entry name" value="pollen receptor-like kinase 1"/>
    <property type="match status" value="1"/>
</dbReference>
<gene>
    <name evidence="15" type="ORF">Sradi_3882800</name>
</gene>
<dbReference type="PANTHER" id="PTHR48007">
    <property type="entry name" value="LEUCINE-RICH REPEAT RECEPTOR-LIKE PROTEIN KINASE PXC1"/>
    <property type="match status" value="1"/>
</dbReference>
<dbReference type="InterPro" id="IPR032675">
    <property type="entry name" value="LRR_dom_sf"/>
</dbReference>
<dbReference type="PROSITE" id="PS50011">
    <property type="entry name" value="PROTEIN_KINASE_DOM"/>
    <property type="match status" value="2"/>
</dbReference>
<keyword evidence="8 13" id="KW-1133">Transmembrane helix</keyword>
<dbReference type="InterPro" id="IPR013210">
    <property type="entry name" value="LRR_N_plant-typ"/>
</dbReference>
<dbReference type="InterPro" id="IPR000719">
    <property type="entry name" value="Prot_kinase_dom"/>
</dbReference>
<feature type="compositionally biased region" description="Pro residues" evidence="12">
    <location>
        <begin position="924"/>
        <end position="936"/>
    </location>
</feature>
<feature type="compositionally biased region" description="Basic and acidic residues" evidence="12">
    <location>
        <begin position="276"/>
        <end position="287"/>
    </location>
</feature>
<keyword evidence="9 13" id="KW-0472">Membrane</keyword>
<dbReference type="GO" id="GO:0004672">
    <property type="term" value="F:protein kinase activity"/>
    <property type="evidence" value="ECO:0007669"/>
    <property type="project" value="InterPro"/>
</dbReference>
<dbReference type="InterPro" id="IPR001245">
    <property type="entry name" value="Ser-Thr/Tyr_kinase_cat_dom"/>
</dbReference>
<keyword evidence="15" id="KW-0418">Kinase</keyword>
<organism evidence="15">
    <name type="scientific">Sesamum radiatum</name>
    <name type="common">Black benniseed</name>
    <dbReference type="NCBI Taxonomy" id="300843"/>
    <lineage>
        <taxon>Eukaryota</taxon>
        <taxon>Viridiplantae</taxon>
        <taxon>Streptophyta</taxon>
        <taxon>Embryophyta</taxon>
        <taxon>Tracheophyta</taxon>
        <taxon>Spermatophyta</taxon>
        <taxon>Magnoliopsida</taxon>
        <taxon>eudicotyledons</taxon>
        <taxon>Gunneridae</taxon>
        <taxon>Pentapetalae</taxon>
        <taxon>asterids</taxon>
        <taxon>lamiids</taxon>
        <taxon>Lamiales</taxon>
        <taxon>Pedaliaceae</taxon>
        <taxon>Sesamum</taxon>
    </lineage>
</organism>
<dbReference type="AlphaFoldDB" id="A0AAW2PEP3"/>
<reference evidence="15" key="2">
    <citation type="journal article" date="2024" name="Plant">
        <title>Genomic evolution and insights into agronomic trait innovations of Sesamum species.</title>
        <authorList>
            <person name="Miao H."/>
            <person name="Wang L."/>
            <person name="Qu L."/>
            <person name="Liu H."/>
            <person name="Sun Y."/>
            <person name="Le M."/>
            <person name="Wang Q."/>
            <person name="Wei S."/>
            <person name="Zheng Y."/>
            <person name="Lin W."/>
            <person name="Duan Y."/>
            <person name="Cao H."/>
            <person name="Xiong S."/>
            <person name="Wang X."/>
            <person name="Wei L."/>
            <person name="Li C."/>
            <person name="Ma Q."/>
            <person name="Ju M."/>
            <person name="Zhao R."/>
            <person name="Li G."/>
            <person name="Mu C."/>
            <person name="Tian Q."/>
            <person name="Mei H."/>
            <person name="Zhang T."/>
            <person name="Gao T."/>
            <person name="Zhang H."/>
        </authorList>
    </citation>
    <scope>NUCLEOTIDE SEQUENCE</scope>
    <source>
        <strain evidence="15">G02</strain>
    </source>
</reference>
<proteinExistence type="predicted"/>
<dbReference type="Pfam" id="PF00069">
    <property type="entry name" value="Pkinase"/>
    <property type="match status" value="1"/>
</dbReference>
<comment type="caution">
    <text evidence="15">The sequence shown here is derived from an EMBL/GenBank/DDBJ whole genome shotgun (WGS) entry which is preliminary data.</text>
</comment>
<keyword evidence="4" id="KW-0732">Signal</keyword>
<keyword evidence="15" id="KW-0808">Transferase</keyword>
<evidence type="ECO:0000256" key="13">
    <source>
        <dbReference type="SAM" id="Phobius"/>
    </source>
</evidence>
<keyword evidence="5" id="KW-0677">Repeat</keyword>
<feature type="region of interest" description="Disordered" evidence="12">
    <location>
        <begin position="891"/>
        <end position="949"/>
    </location>
</feature>
<dbReference type="Gene3D" id="3.80.10.10">
    <property type="entry name" value="Ribonuclease Inhibitor"/>
    <property type="match status" value="3"/>
</dbReference>
<dbReference type="EMBL" id="JACGWJ010000017">
    <property type="protein sequence ID" value="KAL0354359.1"/>
    <property type="molecule type" value="Genomic_DNA"/>
</dbReference>
<keyword evidence="7" id="KW-0067">ATP-binding</keyword>
<accession>A0AAW2PEP3</accession>
<evidence type="ECO:0000256" key="9">
    <source>
        <dbReference type="ARBA" id="ARBA00023136"/>
    </source>
</evidence>
<evidence type="ECO:0000313" key="15">
    <source>
        <dbReference type="EMBL" id="KAL0354359.1"/>
    </source>
</evidence>
<dbReference type="SUPFAM" id="SSF52058">
    <property type="entry name" value="L domain-like"/>
    <property type="match status" value="2"/>
</dbReference>
<feature type="transmembrane region" description="Helical" evidence="13">
    <location>
        <begin position="40"/>
        <end position="64"/>
    </location>
</feature>
<dbReference type="Gene3D" id="3.30.200.20">
    <property type="entry name" value="Phosphorylase Kinase, domain 1"/>
    <property type="match status" value="2"/>
</dbReference>
<dbReference type="GO" id="GO:0016020">
    <property type="term" value="C:membrane"/>
    <property type="evidence" value="ECO:0007669"/>
    <property type="project" value="UniProtKB-SubCell"/>
</dbReference>
<feature type="domain" description="Protein kinase" evidence="14">
    <location>
        <begin position="351"/>
        <end position="611"/>
    </location>
</feature>
<keyword evidence="6" id="KW-0547">Nucleotide-binding</keyword>
<dbReference type="FunFam" id="3.80.10.10:FF:000400">
    <property type="entry name" value="Nuclear pore complex protein NUP107"/>
    <property type="match status" value="1"/>
</dbReference>
<feature type="region of interest" description="Disordered" evidence="12">
    <location>
        <begin position="261"/>
        <end position="319"/>
    </location>
</feature>
<evidence type="ECO:0000256" key="12">
    <source>
        <dbReference type="SAM" id="MobiDB-lite"/>
    </source>
</evidence>
<comment type="subcellular location">
    <subcellularLocation>
        <location evidence="1">Membrane</location>
    </subcellularLocation>
</comment>
<evidence type="ECO:0000256" key="2">
    <source>
        <dbReference type="ARBA" id="ARBA00022614"/>
    </source>
</evidence>
<dbReference type="GO" id="GO:0005524">
    <property type="term" value="F:ATP binding"/>
    <property type="evidence" value="ECO:0007669"/>
    <property type="project" value="UniProtKB-KW"/>
</dbReference>